<evidence type="ECO:0000259" key="7">
    <source>
        <dbReference type="PROSITE" id="PS50016"/>
    </source>
</evidence>
<dbReference type="Gene3D" id="3.30.40.10">
    <property type="entry name" value="Zinc/RING finger domain, C3HC4 (zinc finger)"/>
    <property type="match status" value="1"/>
</dbReference>
<protein>
    <submittedName>
        <fullName evidence="8">RTJK-like protein</fullName>
    </submittedName>
</protein>
<dbReference type="EMBL" id="CP111014">
    <property type="protein sequence ID" value="WAR00573.1"/>
    <property type="molecule type" value="Genomic_DNA"/>
</dbReference>
<feature type="domain" description="PHD-type" evidence="7">
    <location>
        <begin position="43"/>
        <end position="97"/>
    </location>
</feature>
<feature type="signal peptide" evidence="6">
    <location>
        <begin position="1"/>
        <end position="28"/>
    </location>
</feature>
<dbReference type="InterPro" id="IPR001965">
    <property type="entry name" value="Znf_PHD"/>
</dbReference>
<dbReference type="PANTHER" id="PTHR33395:SF22">
    <property type="entry name" value="REVERSE TRANSCRIPTASE DOMAIN-CONTAINING PROTEIN"/>
    <property type="match status" value="1"/>
</dbReference>
<dbReference type="SUPFAM" id="SSF57903">
    <property type="entry name" value="FYVE/PHD zinc finger"/>
    <property type="match status" value="1"/>
</dbReference>
<organism evidence="8 9">
    <name type="scientific">Mya arenaria</name>
    <name type="common">Soft-shell clam</name>
    <dbReference type="NCBI Taxonomy" id="6604"/>
    <lineage>
        <taxon>Eukaryota</taxon>
        <taxon>Metazoa</taxon>
        <taxon>Spiralia</taxon>
        <taxon>Lophotrochozoa</taxon>
        <taxon>Mollusca</taxon>
        <taxon>Bivalvia</taxon>
        <taxon>Autobranchia</taxon>
        <taxon>Heteroconchia</taxon>
        <taxon>Euheterodonta</taxon>
        <taxon>Imparidentia</taxon>
        <taxon>Neoheterodontei</taxon>
        <taxon>Myida</taxon>
        <taxon>Myoidea</taxon>
        <taxon>Myidae</taxon>
        <taxon>Mya</taxon>
    </lineage>
</organism>
<dbReference type="SUPFAM" id="SSF56672">
    <property type="entry name" value="DNA/RNA polymerases"/>
    <property type="match status" value="1"/>
</dbReference>
<evidence type="ECO:0000256" key="5">
    <source>
        <dbReference type="SAM" id="MobiDB-lite"/>
    </source>
</evidence>
<keyword evidence="9" id="KW-1185">Reference proteome</keyword>
<keyword evidence="2 4" id="KW-0863">Zinc-finger</keyword>
<dbReference type="Pfam" id="PF14529">
    <property type="entry name" value="Exo_endo_phos_2"/>
    <property type="match status" value="1"/>
</dbReference>
<dbReference type="InterPro" id="IPR019786">
    <property type="entry name" value="Zinc_finger_PHD-type_CS"/>
</dbReference>
<dbReference type="Proteomes" id="UP001164746">
    <property type="component" value="Chromosome 3"/>
</dbReference>
<sequence length="743" mass="83880">MKLYMGNIKGPVCRNKLVLLYLCSLLLAESYAPEPNPGPRPPKFLCAVCGKACKWTTPCICCDTCDCWYHQACMGMNDQVFNALANYSWECVQCGIPNFSTGIFDTTVSNVTTTDSEISFSCPNATSSPHKRVNSTSYQAPDQRNDLPMRILLLNCQSIKSPGKTGQLKNMITASQADIIIGTESWFDESICSAEVFPPNFTPYRRDRSTGSQGGGVFILVSNKYTSDSPVELTDESNIEMVWCRLKVIGSRHLYIGAFYKPPSTSDPEYLECLANTLSRIPSNAHLWLGGDFNLADINWKHECPTAYASNAKQCQQLIDITKDAYLEQVVDSPTRITAYSSNILDLFFTNNKSLINKCEILPGIGDHEAVFIESSLRPMEAKKCPRKVHLYKHADYNSIKVHLDSNYNQFINETSDYSADKTWTTFEMALKSLIEKFIPSKVIKGDKLKKPWIDKNIRSKHRKLKRLYSKQKASGKAEDRRKYEKARSTTQKLERQAYWKHVEDLIEGDDDELDQPPKKQKKFWAYIKALRKDSCGIAPLKDKGKLHNEPIDKANILNQQYQSVFIQENNSNTPTPDGDPYPSMNDIEVTPEGVLALLKKLNPNKATGPDMIPSRILKELADQCAPYLSTIFNKCLQSGEVQSIWKTANVSAIFKKGERFKASNYRPVSLTCICCKLLEHIVVSNVMKHFDSHGILTDSQHGFRRKRSCETQLVTLVDELISSMSKGKQFDLAVLDFSKAFD</sequence>
<dbReference type="Gene3D" id="3.60.10.10">
    <property type="entry name" value="Endonuclease/exonuclease/phosphatase"/>
    <property type="match status" value="1"/>
</dbReference>
<dbReference type="CDD" id="cd15489">
    <property type="entry name" value="PHD_SF"/>
    <property type="match status" value="1"/>
</dbReference>
<evidence type="ECO:0000256" key="6">
    <source>
        <dbReference type="SAM" id="SignalP"/>
    </source>
</evidence>
<dbReference type="InterPro" id="IPR013083">
    <property type="entry name" value="Znf_RING/FYVE/PHD"/>
</dbReference>
<dbReference type="PROSITE" id="PS50016">
    <property type="entry name" value="ZF_PHD_2"/>
    <property type="match status" value="1"/>
</dbReference>
<evidence type="ECO:0000256" key="4">
    <source>
        <dbReference type="PROSITE-ProRule" id="PRU00146"/>
    </source>
</evidence>
<dbReference type="InterPro" id="IPR019787">
    <property type="entry name" value="Znf_PHD-finger"/>
</dbReference>
<dbReference type="InterPro" id="IPR005135">
    <property type="entry name" value="Endo/exonuclease/phosphatase"/>
</dbReference>
<dbReference type="PANTHER" id="PTHR33395">
    <property type="entry name" value="TRANSCRIPTASE, PUTATIVE-RELATED-RELATED"/>
    <property type="match status" value="1"/>
</dbReference>
<dbReference type="InterPro" id="IPR036691">
    <property type="entry name" value="Endo/exonu/phosph_ase_sf"/>
</dbReference>
<dbReference type="InterPro" id="IPR011011">
    <property type="entry name" value="Znf_FYVE_PHD"/>
</dbReference>
<dbReference type="SMART" id="SM00249">
    <property type="entry name" value="PHD"/>
    <property type="match status" value="1"/>
</dbReference>
<gene>
    <name evidence="8" type="ORF">MAR_024945</name>
</gene>
<feature type="compositionally biased region" description="Basic and acidic residues" evidence="5">
    <location>
        <begin position="476"/>
        <end position="490"/>
    </location>
</feature>
<proteinExistence type="predicted"/>
<feature type="non-terminal residue" evidence="8">
    <location>
        <position position="1"/>
    </location>
</feature>
<evidence type="ECO:0000313" key="9">
    <source>
        <dbReference type="Proteomes" id="UP001164746"/>
    </source>
</evidence>
<keyword evidence="3" id="KW-0862">Zinc</keyword>
<reference evidence="8" key="1">
    <citation type="submission" date="2022-11" db="EMBL/GenBank/DDBJ databases">
        <title>Centuries of genome instability and evolution in soft-shell clam transmissible cancer (bioRxiv).</title>
        <authorList>
            <person name="Hart S.F.M."/>
            <person name="Yonemitsu M.A."/>
            <person name="Giersch R.M."/>
            <person name="Beal B.F."/>
            <person name="Arriagada G."/>
            <person name="Davis B.W."/>
            <person name="Ostrander E.A."/>
            <person name="Goff S.P."/>
            <person name="Metzger M.J."/>
        </authorList>
    </citation>
    <scope>NUCLEOTIDE SEQUENCE</scope>
    <source>
        <strain evidence="8">MELC-2E11</strain>
        <tissue evidence="8">Siphon/mantle</tissue>
    </source>
</reference>
<dbReference type="SUPFAM" id="SSF56219">
    <property type="entry name" value="DNase I-like"/>
    <property type="match status" value="1"/>
</dbReference>
<feature type="chain" id="PRO_5045111379" evidence="6">
    <location>
        <begin position="29"/>
        <end position="743"/>
    </location>
</feature>
<evidence type="ECO:0000256" key="3">
    <source>
        <dbReference type="ARBA" id="ARBA00022833"/>
    </source>
</evidence>
<feature type="region of interest" description="Disordered" evidence="5">
    <location>
        <begin position="469"/>
        <end position="490"/>
    </location>
</feature>
<keyword evidence="6" id="KW-0732">Signal</keyword>
<evidence type="ECO:0000313" key="8">
    <source>
        <dbReference type="EMBL" id="WAR00573.1"/>
    </source>
</evidence>
<dbReference type="InterPro" id="IPR043502">
    <property type="entry name" value="DNA/RNA_pol_sf"/>
</dbReference>
<keyword evidence="1" id="KW-0479">Metal-binding</keyword>
<dbReference type="PROSITE" id="PS01359">
    <property type="entry name" value="ZF_PHD_1"/>
    <property type="match status" value="1"/>
</dbReference>
<name>A0ABY7DS92_MYAAR</name>
<evidence type="ECO:0000256" key="1">
    <source>
        <dbReference type="ARBA" id="ARBA00022723"/>
    </source>
</evidence>
<evidence type="ECO:0000256" key="2">
    <source>
        <dbReference type="ARBA" id="ARBA00022771"/>
    </source>
</evidence>
<accession>A0ABY7DS92</accession>